<gene>
    <name evidence="1" type="ORF">DFP85_10439</name>
</gene>
<accession>A0A4R6ZV28</accession>
<dbReference type="EMBL" id="SNZJ01000004">
    <property type="protein sequence ID" value="TDR56124.1"/>
    <property type="molecule type" value="Genomic_DNA"/>
</dbReference>
<evidence type="ECO:0000313" key="2">
    <source>
        <dbReference type="Proteomes" id="UP000295212"/>
    </source>
</evidence>
<dbReference type="RefSeq" id="WP_208108447.1">
    <property type="nucleotide sequence ID" value="NZ_SNZJ01000004.1"/>
</dbReference>
<comment type="caution">
    <text evidence="1">The sequence shown here is derived from an EMBL/GenBank/DDBJ whole genome shotgun (WGS) entry which is preliminary data.</text>
</comment>
<organism evidence="1 2">
    <name type="scientific">Halomonas ventosae</name>
    <dbReference type="NCBI Taxonomy" id="229007"/>
    <lineage>
        <taxon>Bacteria</taxon>
        <taxon>Pseudomonadati</taxon>
        <taxon>Pseudomonadota</taxon>
        <taxon>Gammaproteobacteria</taxon>
        <taxon>Oceanospirillales</taxon>
        <taxon>Halomonadaceae</taxon>
        <taxon>Halomonas</taxon>
    </lineage>
</organism>
<proteinExistence type="predicted"/>
<name>A0A4R6ZV28_9GAMM</name>
<dbReference type="AlphaFoldDB" id="A0A4R6ZV28"/>
<reference evidence="1 2" key="1">
    <citation type="submission" date="2019-03" db="EMBL/GenBank/DDBJ databases">
        <title>Genomic Encyclopedia of Type Strains, Phase III (KMG-III): the genomes of soil and plant-associated and newly described type strains.</title>
        <authorList>
            <person name="Whitman W."/>
        </authorList>
    </citation>
    <scope>NUCLEOTIDE SEQUENCE [LARGE SCALE GENOMIC DNA]</scope>
    <source>
        <strain evidence="1 2">CECT 5797</strain>
    </source>
</reference>
<evidence type="ECO:0000313" key="1">
    <source>
        <dbReference type="EMBL" id="TDR56124.1"/>
    </source>
</evidence>
<dbReference type="Proteomes" id="UP000295212">
    <property type="component" value="Unassembled WGS sequence"/>
</dbReference>
<protein>
    <submittedName>
        <fullName evidence="1">Uncharacterized protein</fullName>
    </submittedName>
</protein>
<sequence>MTVDVHQRVIDELQAVLDDTRAIMESFEATGMDEQMPEDYNKLLAILEEAVTQQREHTLAMLNKIRQTGNPATFDVNQGNTPAKNL</sequence>